<protein>
    <submittedName>
        <fullName evidence="2">Uncharacterized protein</fullName>
    </submittedName>
</protein>
<dbReference type="RefSeq" id="WP_148707521.1">
    <property type="nucleotide sequence ID" value="NZ_CP122563.1"/>
</dbReference>
<evidence type="ECO:0000313" key="2">
    <source>
        <dbReference type="EMBL" id="WGH92045.1"/>
    </source>
</evidence>
<organism evidence="2 3">
    <name type="scientific">Auritidibacter ignavus</name>
    <dbReference type="NCBI Taxonomy" id="678932"/>
    <lineage>
        <taxon>Bacteria</taxon>
        <taxon>Bacillati</taxon>
        <taxon>Actinomycetota</taxon>
        <taxon>Actinomycetes</taxon>
        <taxon>Micrococcales</taxon>
        <taxon>Micrococcaceae</taxon>
        <taxon>Auritidibacter</taxon>
    </lineage>
</organism>
<reference evidence="2 3" key="1">
    <citation type="submission" date="2023-03" db="EMBL/GenBank/DDBJ databases">
        <title>Complete genome sequences of several Auritidibacter ignavus strains isolated from ear infections.</title>
        <authorList>
            <person name="Baehr T."/>
            <person name="Baumhoegger A.M."/>
        </authorList>
    </citation>
    <scope>NUCLEOTIDE SEQUENCE [LARGE SCALE GENOMIC DNA]</scope>
    <source>
        <strain evidence="2 3">BABAE-6</strain>
    </source>
</reference>
<keyword evidence="3" id="KW-1185">Reference proteome</keyword>
<dbReference type="EMBL" id="CP122566">
    <property type="protein sequence ID" value="WGH92045.1"/>
    <property type="molecule type" value="Genomic_DNA"/>
</dbReference>
<accession>A0AAJ6AEY9</accession>
<gene>
    <name evidence="2" type="ORF">QDX21_06765</name>
</gene>
<dbReference type="AlphaFoldDB" id="A0AAJ6AEY9"/>
<evidence type="ECO:0000256" key="1">
    <source>
        <dbReference type="SAM" id="MobiDB-lite"/>
    </source>
</evidence>
<feature type="compositionally biased region" description="Basic and acidic residues" evidence="1">
    <location>
        <begin position="1"/>
        <end position="12"/>
    </location>
</feature>
<feature type="region of interest" description="Disordered" evidence="1">
    <location>
        <begin position="1"/>
        <end position="39"/>
    </location>
</feature>
<evidence type="ECO:0000313" key="3">
    <source>
        <dbReference type="Proteomes" id="UP001224674"/>
    </source>
</evidence>
<sequence length="73" mass="8550">MKSRPRKNDQKAGRKNPPLAKPQPQNQRGKKEAMATKQKKFGINKLGTLSSYQTTVHFRTLANFYRFRPKQLY</sequence>
<dbReference type="Proteomes" id="UP001224674">
    <property type="component" value="Chromosome"/>
</dbReference>
<dbReference type="GeneID" id="83696625"/>
<name>A0AAJ6AEY9_9MICC</name>
<proteinExistence type="predicted"/>